<feature type="domain" description="VOC" evidence="1">
    <location>
        <begin position="10"/>
        <end position="136"/>
    </location>
</feature>
<dbReference type="Gene3D" id="3.30.720.110">
    <property type="match status" value="1"/>
</dbReference>
<evidence type="ECO:0000313" key="3">
    <source>
        <dbReference type="Proteomes" id="UP001326613"/>
    </source>
</evidence>
<protein>
    <submittedName>
        <fullName evidence="2">VOC family protein</fullName>
    </submittedName>
</protein>
<dbReference type="InterPro" id="IPR037523">
    <property type="entry name" value="VOC_core"/>
</dbReference>
<evidence type="ECO:0000313" key="2">
    <source>
        <dbReference type="EMBL" id="WPY00851.1"/>
    </source>
</evidence>
<gene>
    <name evidence="2" type="ORF">Trichorick_00741</name>
</gene>
<accession>A0ABZ0UTL7</accession>
<sequence>MVNSYKPQGVPDLIPYLTVQNAEQSIKFYKEAFGFEVIQLGHGEGNEITHVEMRKAEVIIMFCPEGAFGNINKAPITQNIIMPLSMYIYCVDVDKLYQQAIKVGAISKMIPSIGFWGDRFCTLLDIDGYEWSFATYLGDSNIATKH</sequence>
<dbReference type="Gene3D" id="3.30.720.120">
    <property type="match status" value="1"/>
</dbReference>
<dbReference type="Pfam" id="PF00903">
    <property type="entry name" value="Glyoxalase"/>
    <property type="match status" value="1"/>
</dbReference>
<dbReference type="PANTHER" id="PTHR34109">
    <property type="entry name" value="BNAUNNG04460D PROTEIN-RELATED"/>
    <property type="match status" value="1"/>
</dbReference>
<proteinExistence type="predicted"/>
<dbReference type="RefSeq" id="WP_323737681.1">
    <property type="nucleotide sequence ID" value="NZ_CP112932.1"/>
</dbReference>
<keyword evidence="3" id="KW-1185">Reference proteome</keyword>
<reference evidence="2 3" key="1">
    <citation type="submission" date="2022-10" db="EMBL/GenBank/DDBJ databases">
        <title>Host association and intracellularity evolved multiple times independently in the Rickettsiales.</title>
        <authorList>
            <person name="Castelli M."/>
            <person name="Nardi T."/>
            <person name="Gammuto L."/>
            <person name="Bellinzona G."/>
            <person name="Sabaneyeva E."/>
            <person name="Potekhin A."/>
            <person name="Serra V."/>
            <person name="Petroni G."/>
            <person name="Sassera D."/>
        </authorList>
    </citation>
    <scope>NUCLEOTIDE SEQUENCE [LARGE SCALE GENOMIC DNA]</scope>
    <source>
        <strain evidence="2 3">Kr 154-4</strain>
    </source>
</reference>
<dbReference type="PROSITE" id="PS51819">
    <property type="entry name" value="VOC"/>
    <property type="match status" value="1"/>
</dbReference>
<dbReference type="SUPFAM" id="SSF54593">
    <property type="entry name" value="Glyoxalase/Bleomycin resistance protein/Dihydroxybiphenyl dioxygenase"/>
    <property type="match status" value="1"/>
</dbReference>
<dbReference type="EMBL" id="CP112932">
    <property type="protein sequence ID" value="WPY00851.1"/>
    <property type="molecule type" value="Genomic_DNA"/>
</dbReference>
<evidence type="ECO:0000259" key="1">
    <source>
        <dbReference type="PROSITE" id="PS51819"/>
    </source>
</evidence>
<organism evidence="2 3">
    <name type="scientific">Candidatus Trichorickettsia mobilis</name>
    <dbReference type="NCBI Taxonomy" id="1346319"/>
    <lineage>
        <taxon>Bacteria</taxon>
        <taxon>Pseudomonadati</taxon>
        <taxon>Pseudomonadota</taxon>
        <taxon>Alphaproteobacteria</taxon>
        <taxon>Rickettsiales</taxon>
        <taxon>Rickettsiaceae</taxon>
        <taxon>Rickettsieae</taxon>
        <taxon>Candidatus Trichorickettsia</taxon>
    </lineage>
</organism>
<dbReference type="InterPro" id="IPR004360">
    <property type="entry name" value="Glyas_Fos-R_dOase_dom"/>
</dbReference>
<dbReference type="InterPro" id="IPR029068">
    <property type="entry name" value="Glyas_Bleomycin-R_OHBP_Dase"/>
</dbReference>
<dbReference type="Proteomes" id="UP001326613">
    <property type="component" value="Chromosome"/>
</dbReference>
<name>A0ABZ0UTL7_9RICK</name>